<dbReference type="Gene3D" id="2.130.10.130">
    <property type="entry name" value="Integrin alpha, N-terminal"/>
    <property type="match status" value="4"/>
</dbReference>
<dbReference type="InterPro" id="IPR027039">
    <property type="entry name" value="Crtac1"/>
</dbReference>
<dbReference type="Pfam" id="PF13517">
    <property type="entry name" value="FG-GAP_3"/>
    <property type="match status" value="4"/>
</dbReference>
<organism evidence="5 6">
    <name type="scientific">Spirosoma soli</name>
    <dbReference type="NCBI Taxonomy" id="1770529"/>
    <lineage>
        <taxon>Bacteria</taxon>
        <taxon>Pseudomonadati</taxon>
        <taxon>Bacteroidota</taxon>
        <taxon>Cytophagia</taxon>
        <taxon>Cytophagales</taxon>
        <taxon>Cytophagaceae</taxon>
        <taxon>Spirosoma</taxon>
    </lineage>
</organism>
<dbReference type="PROSITE" id="PS51257">
    <property type="entry name" value="PROKAR_LIPOPROTEIN"/>
    <property type="match status" value="1"/>
</dbReference>
<dbReference type="InterPro" id="IPR013517">
    <property type="entry name" value="FG-GAP"/>
</dbReference>
<reference evidence="6" key="1">
    <citation type="journal article" date="2019" name="Int. J. Syst. Evol. Microbiol.">
        <title>The Global Catalogue of Microorganisms (GCM) 10K type strain sequencing project: providing services to taxonomists for standard genome sequencing and annotation.</title>
        <authorList>
            <consortium name="The Broad Institute Genomics Platform"/>
            <consortium name="The Broad Institute Genome Sequencing Center for Infectious Disease"/>
            <person name="Wu L."/>
            <person name="Ma J."/>
        </authorList>
    </citation>
    <scope>NUCLEOTIDE SEQUENCE [LARGE SCALE GENOMIC DNA]</scope>
    <source>
        <strain evidence="6">KCTC 42805</strain>
    </source>
</reference>
<keyword evidence="2" id="KW-0677">Repeat</keyword>
<dbReference type="PANTHER" id="PTHR16026">
    <property type="entry name" value="CARTILAGE ACIDIC PROTEIN 1"/>
    <property type="match status" value="1"/>
</dbReference>
<protein>
    <submittedName>
        <fullName evidence="5">VCBS repeat-containing protein</fullName>
    </submittedName>
</protein>
<name>A0ABW5M2P8_9BACT</name>
<sequence length="1172" mass="128736">MSTYFSKSKQSNWPFLLGPAALLCFGLLLTSCQSRRSTAGLGFTQLPASQTNITFNNQLTESDSVNFYNNEYMYIGAGVGVGDFNNDGLQDVFFAGSQVSSKLYINKGTNESTSFQFEDISDKAGIQTRVWCTGVSVIDINADGFQDIYVCVSHSADPQKRKNLLFINQHNLTFTEEAEQYGLADTGYSTQAAFLDYDQDGDLDMYLLNHQLYNPQPNKLVPKDTTGTSPAADKLYRNDGPVSLASASRGQEIGAKVHFTDVSLPAGIREDGYGLGVVVTDANQDGLPDLYVANDYISNDVLWLNTGNGKFVNCLTRAAKHQSYNSMGVDAADINNDLLPDLAVLDMSPPTNERKKLMFTGVSPEKFDVQQRLGYEPEYSRNMLQLNQGIRQNGLMAEPIFSEIGQLAGMSETDWSWSVLMADFDNDGWKDMHVTNGLARDLTNSDFVMFRQETSQPDYQFAGATSNPLADAATIRNLREKLDTYGSVEPSNVFMRNNRNLTFSDETNAVGLETPSVSHGAAYADFDNDGDLDLVVNNMNREAFVYRNDLRQTKADTTNNFLSISLAGERANLSGIGAKVIIYTGNETQLLEQSLVRGYLSTIDTRLHIGLGNRRRADSLRIIWPNGRTQLLKNVTVNQFLTLRLSDSQEADNRQLVTTSPSLFKAATLDFRHQETPFFDYYQRRLQPQKYSQLGPCLATGDVNGDGLTDFFVGGAARQPGKLFIQNAAGTFTGTDVLAGAKDEEDLAAELFDADGDHDLDLFVAGGSTEYRGNLMLPPKLFLNDGKGSFTISPNAVPATVQSLVATLATADYDHDGDQDVFVGGRVSADRFPASPKSYLLQNNNGVFQDVTARVCPPLTEAGMVTDAVWTDIDGDQQADLVVCGEWMPVRFFKNNRGKLTEVTDKTGLTNMHGLWRSLAVADLDGDGDKDLVAGNLGHNNKYHISAKRPHILYAKDIDKNGSYELIPAYYIKNQTGAFSLFPDLDRTQFAEQTPIIKKKYLLHSDYARVDMATLLNDIGTDDLLELRCTNASTVWLESKGKGQFAMHVLPTEAQFAPVNAIIADDLDGDGKTDLLLAGNEYQTEVSTGRYDASLGLFLRGNGKGNVQPVPYRNGGVLLEGDVKALGIVPDAMHRKIILAGVNNSLLHRFTVNLTSTVVSSKTHQTSLITKK</sequence>
<dbReference type="Pfam" id="PF07593">
    <property type="entry name" value="UnbV_ASPIC"/>
    <property type="match status" value="1"/>
</dbReference>
<evidence type="ECO:0000313" key="5">
    <source>
        <dbReference type="EMBL" id="MFD2570856.1"/>
    </source>
</evidence>
<evidence type="ECO:0000259" key="4">
    <source>
        <dbReference type="Pfam" id="PF07593"/>
    </source>
</evidence>
<feature type="domain" description="ASPIC/UnbV" evidence="4">
    <location>
        <begin position="575"/>
        <end position="642"/>
    </location>
</feature>
<dbReference type="SMART" id="SM00191">
    <property type="entry name" value="Int_alpha"/>
    <property type="match status" value="2"/>
</dbReference>
<evidence type="ECO:0000313" key="6">
    <source>
        <dbReference type="Proteomes" id="UP001597469"/>
    </source>
</evidence>
<evidence type="ECO:0000256" key="3">
    <source>
        <dbReference type="ARBA" id="ARBA00023180"/>
    </source>
</evidence>
<gene>
    <name evidence="5" type="ORF">ACFSUS_09450</name>
</gene>
<evidence type="ECO:0000256" key="2">
    <source>
        <dbReference type="ARBA" id="ARBA00022737"/>
    </source>
</evidence>
<accession>A0ABW5M2P8</accession>
<dbReference type="EMBL" id="JBHULN010000004">
    <property type="protein sequence ID" value="MFD2570856.1"/>
    <property type="molecule type" value="Genomic_DNA"/>
</dbReference>
<keyword evidence="6" id="KW-1185">Reference proteome</keyword>
<evidence type="ECO:0000256" key="1">
    <source>
        <dbReference type="ARBA" id="ARBA00022729"/>
    </source>
</evidence>
<proteinExistence type="predicted"/>
<dbReference type="Proteomes" id="UP001597469">
    <property type="component" value="Unassembled WGS sequence"/>
</dbReference>
<dbReference type="SUPFAM" id="SSF69318">
    <property type="entry name" value="Integrin alpha N-terminal domain"/>
    <property type="match status" value="3"/>
</dbReference>
<dbReference type="PANTHER" id="PTHR16026:SF0">
    <property type="entry name" value="CARTILAGE ACIDIC PROTEIN 1"/>
    <property type="match status" value="1"/>
</dbReference>
<dbReference type="RefSeq" id="WP_381521886.1">
    <property type="nucleotide sequence ID" value="NZ_JBHULN010000004.1"/>
</dbReference>
<dbReference type="InterPro" id="IPR013519">
    <property type="entry name" value="Int_alpha_beta-p"/>
</dbReference>
<keyword evidence="3" id="KW-0325">Glycoprotein</keyword>
<comment type="caution">
    <text evidence="5">The sequence shown here is derived from an EMBL/GenBank/DDBJ whole genome shotgun (WGS) entry which is preliminary data.</text>
</comment>
<keyword evidence="1" id="KW-0732">Signal</keyword>
<dbReference type="InterPro" id="IPR011519">
    <property type="entry name" value="UnbV_ASPIC"/>
</dbReference>
<dbReference type="InterPro" id="IPR028994">
    <property type="entry name" value="Integrin_alpha_N"/>
</dbReference>